<dbReference type="Proteomes" id="UP000274541">
    <property type="component" value="Unassembled WGS sequence"/>
</dbReference>
<protein>
    <recommendedName>
        <fullName evidence="3">DUF2290 domain-containing protein</fullName>
    </recommendedName>
</protein>
<name>A0A3M3XJ42_PSEAP</name>
<comment type="caution">
    <text evidence="1">The sequence shown here is derived from an EMBL/GenBank/DDBJ whole genome shotgun (WGS) entry which is preliminary data.</text>
</comment>
<dbReference type="Pfam" id="PF10053">
    <property type="entry name" value="DUF2290"/>
    <property type="match status" value="1"/>
</dbReference>
<organism evidence="1 2">
    <name type="scientific">Pseudomonas syringae pv. aptata</name>
    <dbReference type="NCBI Taxonomy" id="83167"/>
    <lineage>
        <taxon>Bacteria</taxon>
        <taxon>Pseudomonadati</taxon>
        <taxon>Pseudomonadota</taxon>
        <taxon>Gammaproteobacteria</taxon>
        <taxon>Pseudomonadales</taxon>
        <taxon>Pseudomonadaceae</taxon>
        <taxon>Pseudomonas</taxon>
        <taxon>Pseudomonas syringae</taxon>
    </lineage>
</organism>
<reference evidence="1 2" key="1">
    <citation type="submission" date="2018-08" db="EMBL/GenBank/DDBJ databases">
        <title>Recombination of ecologically and evolutionarily significant loci maintains genetic cohesion in the Pseudomonas syringae species complex.</title>
        <authorList>
            <person name="Dillon M."/>
            <person name="Thakur S."/>
            <person name="Almeida R.N.D."/>
            <person name="Weir B.S."/>
            <person name="Guttman D.S."/>
        </authorList>
    </citation>
    <scope>NUCLEOTIDE SEQUENCE [LARGE SCALE GENOMIC DNA]</scope>
    <source>
        <strain evidence="1 2">ICMP 4388</strain>
    </source>
</reference>
<evidence type="ECO:0000313" key="2">
    <source>
        <dbReference type="Proteomes" id="UP000274541"/>
    </source>
</evidence>
<proteinExistence type="predicted"/>
<evidence type="ECO:0008006" key="3">
    <source>
        <dbReference type="Google" id="ProtNLM"/>
    </source>
</evidence>
<dbReference type="AlphaFoldDB" id="A0A3M3XJ42"/>
<accession>A0A3M3XJ42</accession>
<dbReference type="RefSeq" id="WP_057445882.1">
    <property type="nucleotide sequence ID" value="NZ_JBPDUT010000002.1"/>
</dbReference>
<gene>
    <name evidence="1" type="ORF">ALQ37_200017</name>
</gene>
<sequence>MLTPRDVRNHIEALTADFISLSLCNDQNYPQLTKTSGSHEEVTFCGDQNLSIVLKNMPYKDLYNELERTRAYNIKMLDGALIQIMYLFENGSIKKHRLAFYPSPDLEEYQNNPEVYEEDEIYADILMKNIVSFPVRFDFDASDEIFKEHYHSKSHLTLGQYKNCRIPVSSPLSPTKFIDFILKSFYNTAHRKFSENIKMHEGSFPACISNNEKERTHLFLP</sequence>
<evidence type="ECO:0000313" key="1">
    <source>
        <dbReference type="EMBL" id="RMO70112.1"/>
    </source>
</evidence>
<dbReference type="InterPro" id="IPR018742">
    <property type="entry name" value="DUF2290"/>
</dbReference>
<dbReference type="EMBL" id="RBPX01000075">
    <property type="protein sequence ID" value="RMO70112.1"/>
    <property type="molecule type" value="Genomic_DNA"/>
</dbReference>